<dbReference type="Gene3D" id="3.30.420.10">
    <property type="entry name" value="Ribonuclease H-like superfamily/Ribonuclease H"/>
    <property type="match status" value="1"/>
</dbReference>
<dbReference type="Proteomes" id="UP000299102">
    <property type="component" value="Unassembled WGS sequence"/>
</dbReference>
<comment type="caution">
    <text evidence="1">The sequence shown here is derived from an EMBL/GenBank/DDBJ whole genome shotgun (WGS) entry which is preliminary data.</text>
</comment>
<dbReference type="OrthoDB" id="4369127at2759"/>
<accession>A0A4C1V5N0</accession>
<proteinExistence type="predicted"/>
<name>A0A4C1V5N0_EUMVA</name>
<dbReference type="EMBL" id="BGZK01000281">
    <property type="protein sequence ID" value="GBP33909.1"/>
    <property type="molecule type" value="Genomic_DNA"/>
</dbReference>
<protein>
    <recommendedName>
        <fullName evidence="3">Integrase catalytic domain-containing protein</fullName>
    </recommendedName>
</protein>
<organism evidence="1 2">
    <name type="scientific">Eumeta variegata</name>
    <name type="common">Bagworm moth</name>
    <name type="synonym">Eumeta japonica</name>
    <dbReference type="NCBI Taxonomy" id="151549"/>
    <lineage>
        <taxon>Eukaryota</taxon>
        <taxon>Metazoa</taxon>
        <taxon>Ecdysozoa</taxon>
        <taxon>Arthropoda</taxon>
        <taxon>Hexapoda</taxon>
        <taxon>Insecta</taxon>
        <taxon>Pterygota</taxon>
        <taxon>Neoptera</taxon>
        <taxon>Endopterygota</taxon>
        <taxon>Lepidoptera</taxon>
        <taxon>Glossata</taxon>
        <taxon>Ditrysia</taxon>
        <taxon>Tineoidea</taxon>
        <taxon>Psychidae</taxon>
        <taxon>Oiketicinae</taxon>
        <taxon>Eumeta</taxon>
    </lineage>
</organism>
<gene>
    <name evidence="1" type="ORF">EVAR_23255_1</name>
</gene>
<dbReference type="AlphaFoldDB" id="A0A4C1V5N0"/>
<dbReference type="GO" id="GO:0003676">
    <property type="term" value="F:nucleic acid binding"/>
    <property type="evidence" value="ECO:0007669"/>
    <property type="project" value="InterPro"/>
</dbReference>
<evidence type="ECO:0000313" key="2">
    <source>
        <dbReference type="Proteomes" id="UP000299102"/>
    </source>
</evidence>
<evidence type="ECO:0000313" key="1">
    <source>
        <dbReference type="EMBL" id="GBP33909.1"/>
    </source>
</evidence>
<sequence>MQMNVLGVKQNLIPLHHPEANPVERKNRDMKVVLVQFVGNDRWSWSRYLPAIRFAFESAVYASIDRTLAFLMFGREMRDPMGFQRDIKSNLDKDNFVSQNTAYLRKFAHYIIQAKEHVGKSQNLTKDQADRRRKMSPICQFADLVLL</sequence>
<evidence type="ECO:0008006" key="3">
    <source>
        <dbReference type="Google" id="ProtNLM"/>
    </source>
</evidence>
<dbReference type="InterPro" id="IPR036397">
    <property type="entry name" value="RNaseH_sf"/>
</dbReference>
<reference evidence="1 2" key="1">
    <citation type="journal article" date="2019" name="Commun. Biol.">
        <title>The bagworm genome reveals a unique fibroin gene that provides high tensile strength.</title>
        <authorList>
            <person name="Kono N."/>
            <person name="Nakamura H."/>
            <person name="Ohtoshi R."/>
            <person name="Tomita M."/>
            <person name="Numata K."/>
            <person name="Arakawa K."/>
        </authorList>
    </citation>
    <scope>NUCLEOTIDE SEQUENCE [LARGE SCALE GENOMIC DNA]</scope>
</reference>
<keyword evidence="2" id="KW-1185">Reference proteome</keyword>